<dbReference type="RefSeq" id="WP_376800317.1">
    <property type="nucleotide sequence ID" value="NZ_DBNB01000037.1"/>
</dbReference>
<sequence length="333" mass="37680">MSDDFWMSSGHHLLDHDAHGYLTVSDEFLKAYLARPEIKPPEDACAAERDLYARLLAHPRQDIVDADIAAISDRDGRENWAVFRRFRNLLLAHSSLEAAYLAQFRSKDPPLPWLFANQLTHLILRNALDGVEDPLILKTAELFFRRQKLSRRNDMLLLADADLVEDRQAALHASPLLAMFQDGGTGDLDIFDETTAGDYRRRSDAFDLVLDFRAKGAGRAAFARVMEIWVRHLLGISVKVEPLESVANVRFAWFVGLDQEATRIGNALWDGQEPAHHGRERILALYRMIFVEPHVMLERVAGEAVYLILAVDGDQIVHMKPQNLITGLPLKAD</sequence>
<evidence type="ECO:0000313" key="1">
    <source>
        <dbReference type="EMBL" id="OQW52728.1"/>
    </source>
</evidence>
<dbReference type="Pfam" id="PF19879">
    <property type="entry name" value="DUF6352"/>
    <property type="match status" value="1"/>
</dbReference>
<reference evidence="1 2" key="1">
    <citation type="journal article" date="2017" name="Water Res.">
        <title>Comammox in drinking water systems.</title>
        <authorList>
            <person name="Wang Y."/>
            <person name="Ma L."/>
            <person name="Mao Y."/>
            <person name="Jiang X."/>
            <person name="Xia Y."/>
            <person name="Yu K."/>
            <person name="Li B."/>
            <person name="Zhang T."/>
        </authorList>
    </citation>
    <scope>NUCLEOTIDE SEQUENCE [LARGE SCALE GENOMIC DNA]</scope>
    <source>
        <strain evidence="1">SG_bin8</strain>
    </source>
</reference>
<dbReference type="Proteomes" id="UP000192872">
    <property type="component" value="Unassembled WGS sequence"/>
</dbReference>
<comment type="caution">
    <text evidence="1">The sequence shown here is derived from an EMBL/GenBank/DDBJ whole genome shotgun (WGS) entry which is preliminary data.</text>
</comment>
<name>A0A1W9HZ64_9HYPH</name>
<dbReference type="AlphaFoldDB" id="A0A1W9HZ64"/>
<dbReference type="InterPro" id="IPR045932">
    <property type="entry name" value="DUF6352"/>
</dbReference>
<dbReference type="STRING" id="1827387.A4S15_07930"/>
<dbReference type="EMBL" id="LWDL01000012">
    <property type="protein sequence ID" value="OQW52728.1"/>
    <property type="molecule type" value="Genomic_DNA"/>
</dbReference>
<proteinExistence type="predicted"/>
<organism evidence="1 2">
    <name type="scientific">Candidatus Raskinella chloraquaticus</name>
    <dbReference type="NCBI Taxonomy" id="1951219"/>
    <lineage>
        <taxon>Bacteria</taxon>
        <taxon>Pseudomonadati</taxon>
        <taxon>Pseudomonadota</taxon>
        <taxon>Alphaproteobacteria</taxon>
        <taxon>Hyphomicrobiales</taxon>
        <taxon>Phreatobacteraceae</taxon>
        <taxon>Candidatus Raskinella</taxon>
    </lineage>
</organism>
<gene>
    <name evidence="1" type="ORF">A4S15_07930</name>
</gene>
<protein>
    <submittedName>
        <fullName evidence="1">Uncharacterized protein</fullName>
    </submittedName>
</protein>
<evidence type="ECO:0000313" key="2">
    <source>
        <dbReference type="Proteomes" id="UP000192872"/>
    </source>
</evidence>
<accession>A0A1W9HZ64</accession>